<feature type="binding site" evidence="9">
    <location>
        <begin position="205"/>
        <end position="209"/>
    </location>
    <ligand>
        <name>ATP</name>
        <dbReference type="ChEBI" id="CHEBI:30616"/>
    </ligand>
</feature>
<comment type="pathway">
    <text evidence="9">Metabolic intermediate biosynthesis; acetyl-CoA biosynthesis; acetyl-CoA from acetate: step 1/2.</text>
</comment>
<feature type="site" description="Transition state stabilizer" evidence="9">
    <location>
        <position position="238"/>
    </location>
</feature>
<dbReference type="GO" id="GO:0005829">
    <property type="term" value="C:cytosol"/>
    <property type="evidence" value="ECO:0007669"/>
    <property type="project" value="TreeGrafter"/>
</dbReference>
<dbReference type="PRINTS" id="PR00471">
    <property type="entry name" value="ACETATEKNASE"/>
</dbReference>
<dbReference type="Proteomes" id="UP000219374">
    <property type="component" value="Unassembled WGS sequence"/>
</dbReference>
<dbReference type="SUPFAM" id="SSF53067">
    <property type="entry name" value="Actin-like ATPase domain"/>
    <property type="match status" value="2"/>
</dbReference>
<accession>A0A286CZD1</accession>
<evidence type="ECO:0000256" key="6">
    <source>
        <dbReference type="ARBA" id="ARBA00022777"/>
    </source>
</evidence>
<dbReference type="InterPro" id="IPR000890">
    <property type="entry name" value="Aliphatic_acid_kin_short-chain"/>
</dbReference>
<protein>
    <recommendedName>
        <fullName evidence="9">Acetate kinase</fullName>
        <ecNumber evidence="9">2.7.2.1</ecNumber>
    </recommendedName>
    <alternativeName>
        <fullName evidence="9">Acetokinase</fullName>
    </alternativeName>
</protein>
<comment type="cofactor">
    <cofactor evidence="9">
        <name>Mg(2+)</name>
        <dbReference type="ChEBI" id="CHEBI:18420"/>
    </cofactor>
    <cofactor evidence="9">
        <name>Mn(2+)</name>
        <dbReference type="ChEBI" id="CHEBI:29035"/>
    </cofactor>
    <text evidence="9">Mg(2+). Can also accept Mn(2+).</text>
</comment>
<dbReference type="PANTHER" id="PTHR21060">
    <property type="entry name" value="ACETATE KINASE"/>
    <property type="match status" value="1"/>
</dbReference>
<evidence type="ECO:0000256" key="8">
    <source>
        <dbReference type="ARBA" id="ARBA00022842"/>
    </source>
</evidence>
<dbReference type="PIRSF" id="PIRSF000722">
    <property type="entry name" value="Acetate_prop_kin"/>
    <property type="match status" value="1"/>
</dbReference>
<dbReference type="GO" id="GO:0006085">
    <property type="term" value="P:acetyl-CoA biosynthetic process"/>
    <property type="evidence" value="ECO:0007669"/>
    <property type="project" value="UniProtKB-UniRule"/>
</dbReference>
<evidence type="ECO:0000256" key="1">
    <source>
        <dbReference type="ARBA" id="ARBA00008748"/>
    </source>
</evidence>
<dbReference type="InterPro" id="IPR043129">
    <property type="entry name" value="ATPase_NBD"/>
</dbReference>
<feature type="binding site" evidence="9">
    <location>
        <position position="90"/>
    </location>
    <ligand>
        <name>substrate</name>
    </ligand>
</feature>
<evidence type="ECO:0000256" key="2">
    <source>
        <dbReference type="ARBA" id="ARBA00022490"/>
    </source>
</evidence>
<evidence type="ECO:0000256" key="10">
    <source>
        <dbReference type="RuleBase" id="RU003835"/>
    </source>
</evidence>
<dbReference type="PANTHER" id="PTHR21060:SF21">
    <property type="entry name" value="ACETATE KINASE"/>
    <property type="match status" value="1"/>
</dbReference>
<dbReference type="AlphaFoldDB" id="A0A286CZD1"/>
<keyword evidence="5 9" id="KW-0547">Nucleotide-binding</keyword>
<evidence type="ECO:0000313" key="11">
    <source>
        <dbReference type="EMBL" id="SOD51765.1"/>
    </source>
</evidence>
<dbReference type="PROSITE" id="PS01075">
    <property type="entry name" value="ACETATE_KINASE_1"/>
    <property type="match status" value="1"/>
</dbReference>
<keyword evidence="12" id="KW-1185">Reference proteome</keyword>
<dbReference type="OrthoDB" id="9802453at2"/>
<dbReference type="HAMAP" id="MF_00020">
    <property type="entry name" value="Acetate_kinase"/>
    <property type="match status" value="1"/>
</dbReference>
<dbReference type="Pfam" id="PF00871">
    <property type="entry name" value="Acetate_kinase"/>
    <property type="match status" value="1"/>
</dbReference>
<dbReference type="PROSITE" id="PS01076">
    <property type="entry name" value="ACETATE_KINASE_2"/>
    <property type="match status" value="1"/>
</dbReference>
<feature type="site" description="Transition state stabilizer" evidence="9">
    <location>
        <position position="178"/>
    </location>
</feature>
<evidence type="ECO:0000256" key="7">
    <source>
        <dbReference type="ARBA" id="ARBA00022840"/>
    </source>
</evidence>
<feature type="binding site" evidence="9">
    <location>
        <position position="9"/>
    </location>
    <ligand>
        <name>Mg(2+)</name>
        <dbReference type="ChEBI" id="CHEBI:18420"/>
    </ligand>
</feature>
<dbReference type="UniPathway" id="UPA00340">
    <property type="reaction ID" value="UER00458"/>
</dbReference>
<evidence type="ECO:0000256" key="3">
    <source>
        <dbReference type="ARBA" id="ARBA00022679"/>
    </source>
</evidence>
<organism evidence="11 12">
    <name type="scientific">Pseudoxanthomonas wuyuanensis</name>
    <dbReference type="NCBI Taxonomy" id="1073196"/>
    <lineage>
        <taxon>Bacteria</taxon>
        <taxon>Pseudomonadati</taxon>
        <taxon>Pseudomonadota</taxon>
        <taxon>Gammaproteobacteria</taxon>
        <taxon>Lysobacterales</taxon>
        <taxon>Lysobacteraceae</taxon>
        <taxon>Pseudoxanthomonas</taxon>
    </lineage>
</organism>
<evidence type="ECO:0000256" key="9">
    <source>
        <dbReference type="HAMAP-Rule" id="MF_00020"/>
    </source>
</evidence>
<sequence length="389" mass="40366">MSRALLVLNAGSSSLKFAVFGQAAGLPLLLRGSISQLGHAPRLKIRCPGAADSETALGAAPMPPDAAVRTVFDELGKRDLLERIGAVGHRIVHGGLTFAQPSVLDSPTLARLRQLAPLAPLHQPYNLDIVELASGLLPAAIQIGAFDTAFHAGRPRQDRLYGLPRRLSDDGIIAYGFHGLSYAHVATVLRARDGARAGGRTIVAHLGSGASLCAMDAGRSVATTMGFSALDGLIMSSRCGSLDPGIILHLIRERQMSADAVSELLYERSGLLGVSELSGDMQTLLQSADPHASEAVELFVYRIGRQIGSLAAALGGLDTLVFTAGIGENAPIIRQRIGAAAAWLGVDIDPARNGQGETSIGSAASAVEVLVIAADEERAVAEGVMACLG</sequence>
<dbReference type="RefSeq" id="WP_097120593.1">
    <property type="nucleotide sequence ID" value="NZ_OCND01000001.1"/>
</dbReference>
<dbReference type="Gene3D" id="3.30.420.40">
    <property type="match status" value="2"/>
</dbReference>
<comment type="subunit">
    <text evidence="9">Homodimer.</text>
</comment>
<name>A0A286CZD1_9GAMM</name>
<comment type="caution">
    <text evidence="9">Lacks conserved residue(s) required for the propagation of feature annotation.</text>
</comment>
<keyword evidence="8 9" id="KW-0460">Magnesium</keyword>
<keyword evidence="3 9" id="KW-0808">Transferase</keyword>
<dbReference type="EMBL" id="OCND01000001">
    <property type="protein sequence ID" value="SOD51765.1"/>
    <property type="molecule type" value="Genomic_DNA"/>
</dbReference>
<proteinExistence type="inferred from homology"/>
<evidence type="ECO:0000256" key="4">
    <source>
        <dbReference type="ARBA" id="ARBA00022723"/>
    </source>
</evidence>
<reference evidence="11 12" key="1">
    <citation type="submission" date="2017-09" db="EMBL/GenBank/DDBJ databases">
        <authorList>
            <person name="Ehlers B."/>
            <person name="Leendertz F.H."/>
        </authorList>
    </citation>
    <scope>NUCLEOTIDE SEQUENCE [LARGE SCALE GENOMIC DNA]</scope>
    <source>
        <strain evidence="11 12">CGMCC 1.10978</strain>
    </source>
</reference>
<keyword evidence="4 9" id="KW-0479">Metal-binding</keyword>
<keyword evidence="7 9" id="KW-0067">ATP-binding</keyword>
<feature type="binding site" evidence="9">
    <location>
        <position position="376"/>
    </location>
    <ligand>
        <name>Mg(2+)</name>
        <dbReference type="ChEBI" id="CHEBI:18420"/>
    </ligand>
</feature>
<comment type="similarity">
    <text evidence="1 9 10">Belongs to the acetokinase family.</text>
</comment>
<comment type="catalytic activity">
    <reaction evidence="9">
        <text>acetate + ATP = acetyl phosphate + ADP</text>
        <dbReference type="Rhea" id="RHEA:11352"/>
        <dbReference type="ChEBI" id="CHEBI:22191"/>
        <dbReference type="ChEBI" id="CHEBI:30089"/>
        <dbReference type="ChEBI" id="CHEBI:30616"/>
        <dbReference type="ChEBI" id="CHEBI:456216"/>
        <dbReference type="EC" id="2.7.2.1"/>
    </reaction>
</comment>
<gene>
    <name evidence="9" type="primary">ackA</name>
    <name evidence="11" type="ORF">SAMN06296416_101861</name>
</gene>
<keyword evidence="6 9" id="KW-0418">Kinase</keyword>
<comment type="function">
    <text evidence="9">Catalyzes the formation of acetyl phosphate from acetate and ATP. Can also catalyze the reverse reaction.</text>
</comment>
<dbReference type="EC" id="2.7.2.1" evidence="9"/>
<dbReference type="InterPro" id="IPR004372">
    <property type="entry name" value="Ac/propionate_kinase"/>
</dbReference>
<feature type="active site" description="Proton donor/acceptor" evidence="9">
    <location>
        <position position="147"/>
    </location>
</feature>
<feature type="binding site" evidence="9">
    <location>
        <position position="16"/>
    </location>
    <ligand>
        <name>ATP</name>
        <dbReference type="ChEBI" id="CHEBI:30616"/>
    </ligand>
</feature>
<evidence type="ECO:0000313" key="12">
    <source>
        <dbReference type="Proteomes" id="UP000219374"/>
    </source>
</evidence>
<comment type="subcellular location">
    <subcellularLocation>
        <location evidence="9">Cytoplasm</location>
    </subcellularLocation>
</comment>
<dbReference type="NCBIfam" id="TIGR00016">
    <property type="entry name" value="ackA"/>
    <property type="match status" value="1"/>
</dbReference>
<dbReference type="GO" id="GO:0008776">
    <property type="term" value="F:acetate kinase activity"/>
    <property type="evidence" value="ECO:0007669"/>
    <property type="project" value="UniProtKB-UniRule"/>
</dbReference>
<dbReference type="GO" id="GO:0005524">
    <property type="term" value="F:ATP binding"/>
    <property type="evidence" value="ECO:0007669"/>
    <property type="project" value="UniProtKB-KW"/>
</dbReference>
<feature type="binding site" evidence="9">
    <location>
        <begin position="325"/>
        <end position="329"/>
    </location>
    <ligand>
        <name>ATP</name>
        <dbReference type="ChEBI" id="CHEBI:30616"/>
    </ligand>
</feature>
<keyword evidence="2 9" id="KW-0963">Cytoplasm</keyword>
<dbReference type="InterPro" id="IPR023865">
    <property type="entry name" value="Aliphatic_acid_kinase_CS"/>
</dbReference>
<evidence type="ECO:0000256" key="5">
    <source>
        <dbReference type="ARBA" id="ARBA00022741"/>
    </source>
</evidence>
<dbReference type="GO" id="GO:0000287">
    <property type="term" value="F:magnesium ion binding"/>
    <property type="evidence" value="ECO:0007669"/>
    <property type="project" value="UniProtKB-UniRule"/>
</dbReference>
<dbReference type="GO" id="GO:0006083">
    <property type="term" value="P:acetate metabolic process"/>
    <property type="evidence" value="ECO:0007669"/>
    <property type="project" value="TreeGrafter"/>
</dbReference>